<sequence>MAGVSNATSRPVSLSLPPYSANLHLGEQLLGQTLRNRTTGDYVRRCGRLTLALHGQELGAEIATYGREARVTGVIILAESETVTNVVLQVRGKMDTTVADLGCLTTRTLRKTFTVWPTESKRPICPSTLPFSLLLLATFRDDNHVWYDLPPSYDIDFPGFFGTSAYHFLVVITKFQFLPSDQMKDVSSVSIYSAVTNTTSTRRFEHSVSKRTGMAKIITRLAVASQGVAETLELGAQAFNMEDPIPFHIRLTGAIPLVQHCRTDFTRVIGIGHGSPGPCYPPLTGTSQSHDEIALAWEGKLRCNPDVHCGGFDAGLMKIQDSVVVEMTPSQSHALQVGYLRHTERITLAPSAMPRNQ</sequence>
<proteinExistence type="predicted"/>
<keyword evidence="2" id="KW-1185">Reference proteome</keyword>
<protein>
    <submittedName>
        <fullName evidence="1">Uncharacterized protein</fullName>
    </submittedName>
</protein>
<evidence type="ECO:0000313" key="2">
    <source>
        <dbReference type="Proteomes" id="UP001215280"/>
    </source>
</evidence>
<reference evidence="1" key="1">
    <citation type="submission" date="2023-03" db="EMBL/GenBank/DDBJ databases">
        <title>Massive genome expansion in bonnet fungi (Mycena s.s.) driven by repeated elements and novel gene families across ecological guilds.</title>
        <authorList>
            <consortium name="Lawrence Berkeley National Laboratory"/>
            <person name="Harder C.B."/>
            <person name="Miyauchi S."/>
            <person name="Viragh M."/>
            <person name="Kuo A."/>
            <person name="Thoen E."/>
            <person name="Andreopoulos B."/>
            <person name="Lu D."/>
            <person name="Skrede I."/>
            <person name="Drula E."/>
            <person name="Henrissat B."/>
            <person name="Morin E."/>
            <person name="Kohler A."/>
            <person name="Barry K."/>
            <person name="LaButti K."/>
            <person name="Morin E."/>
            <person name="Salamov A."/>
            <person name="Lipzen A."/>
            <person name="Mereny Z."/>
            <person name="Hegedus B."/>
            <person name="Baldrian P."/>
            <person name="Stursova M."/>
            <person name="Weitz H."/>
            <person name="Taylor A."/>
            <person name="Grigoriev I.V."/>
            <person name="Nagy L.G."/>
            <person name="Martin F."/>
            <person name="Kauserud H."/>
        </authorList>
    </citation>
    <scope>NUCLEOTIDE SEQUENCE</scope>
    <source>
        <strain evidence="1">CBHHK188m</strain>
    </source>
</reference>
<dbReference type="AlphaFoldDB" id="A0AAD7IF93"/>
<comment type="caution">
    <text evidence="1">The sequence shown here is derived from an EMBL/GenBank/DDBJ whole genome shotgun (WGS) entry which is preliminary data.</text>
</comment>
<name>A0AAD7IF93_9AGAR</name>
<accession>A0AAD7IF93</accession>
<organism evidence="1 2">
    <name type="scientific">Mycena maculata</name>
    <dbReference type="NCBI Taxonomy" id="230809"/>
    <lineage>
        <taxon>Eukaryota</taxon>
        <taxon>Fungi</taxon>
        <taxon>Dikarya</taxon>
        <taxon>Basidiomycota</taxon>
        <taxon>Agaricomycotina</taxon>
        <taxon>Agaricomycetes</taxon>
        <taxon>Agaricomycetidae</taxon>
        <taxon>Agaricales</taxon>
        <taxon>Marasmiineae</taxon>
        <taxon>Mycenaceae</taxon>
        <taxon>Mycena</taxon>
    </lineage>
</organism>
<dbReference type="EMBL" id="JARJLG010000121">
    <property type="protein sequence ID" value="KAJ7741774.1"/>
    <property type="molecule type" value="Genomic_DNA"/>
</dbReference>
<dbReference type="Proteomes" id="UP001215280">
    <property type="component" value="Unassembled WGS sequence"/>
</dbReference>
<gene>
    <name evidence="1" type="ORF">DFH07DRAFT_981141</name>
</gene>
<evidence type="ECO:0000313" key="1">
    <source>
        <dbReference type="EMBL" id="KAJ7741774.1"/>
    </source>
</evidence>